<protein>
    <submittedName>
        <fullName evidence="2">Uncharacterized protein</fullName>
    </submittedName>
</protein>
<proteinExistence type="predicted"/>
<comment type="caution">
    <text evidence="2">The sequence shown here is derived from an EMBL/GenBank/DDBJ whole genome shotgun (WGS) entry which is preliminary data.</text>
</comment>
<evidence type="ECO:0000256" key="1">
    <source>
        <dbReference type="SAM" id="MobiDB-lite"/>
    </source>
</evidence>
<gene>
    <name evidence="2" type="ORF">SDC9_164484</name>
</gene>
<name>A0A645FZ36_9ZZZZ</name>
<dbReference type="EMBL" id="VSSQ01064179">
    <property type="protein sequence ID" value="MPN17134.1"/>
    <property type="molecule type" value="Genomic_DNA"/>
</dbReference>
<feature type="region of interest" description="Disordered" evidence="1">
    <location>
        <begin position="101"/>
        <end position="124"/>
    </location>
</feature>
<evidence type="ECO:0000313" key="2">
    <source>
        <dbReference type="EMBL" id="MPN17134.1"/>
    </source>
</evidence>
<accession>A0A645FZ36</accession>
<dbReference type="AlphaFoldDB" id="A0A645FZ36"/>
<organism evidence="2">
    <name type="scientific">bioreactor metagenome</name>
    <dbReference type="NCBI Taxonomy" id="1076179"/>
    <lineage>
        <taxon>unclassified sequences</taxon>
        <taxon>metagenomes</taxon>
        <taxon>ecological metagenomes</taxon>
    </lineage>
</organism>
<reference evidence="2" key="1">
    <citation type="submission" date="2019-08" db="EMBL/GenBank/DDBJ databases">
        <authorList>
            <person name="Kucharzyk K."/>
            <person name="Murdoch R.W."/>
            <person name="Higgins S."/>
            <person name="Loffler F."/>
        </authorList>
    </citation>
    <scope>NUCLEOTIDE SEQUENCE</scope>
</reference>
<sequence length="190" mass="21306">MLRARTAGSPRWSCIPMTCRQAACPSWLNCVPPSPRSRRPAGRCWPVASATRNPSTIWRRLRTNCIWRRTASCCCRVWRVMAVTSVARSMRLESRCMCSGLASTSPSPNPSPAATCPTRTARPPGTCSMRSGGISALTSRLRASSRQMRLTVMWSVIAMPLPRQVAMRRRRRNRLAWWIDFRPAMSGVPT</sequence>
<feature type="compositionally biased region" description="Low complexity" evidence="1">
    <location>
        <begin position="102"/>
        <end position="118"/>
    </location>
</feature>